<dbReference type="KEGG" id="dpr:Despr_1096"/>
<protein>
    <submittedName>
        <fullName evidence="2">Glycosyl transferase family 2</fullName>
    </submittedName>
</protein>
<dbReference type="GO" id="GO:0016740">
    <property type="term" value="F:transferase activity"/>
    <property type="evidence" value="ECO:0007669"/>
    <property type="project" value="UniProtKB-KW"/>
</dbReference>
<feature type="domain" description="Glycosyltransferase 2-like" evidence="1">
    <location>
        <begin position="17"/>
        <end position="177"/>
    </location>
</feature>
<dbReference type="InterPro" id="IPR050834">
    <property type="entry name" value="Glycosyltransf_2"/>
</dbReference>
<keyword evidence="3" id="KW-1185">Reference proteome</keyword>
<accession>A0A7U3YKW3</accession>
<evidence type="ECO:0000313" key="3">
    <source>
        <dbReference type="Proteomes" id="UP000006365"/>
    </source>
</evidence>
<evidence type="ECO:0000259" key="1">
    <source>
        <dbReference type="Pfam" id="PF00535"/>
    </source>
</evidence>
<name>A0A7U3YKW3_DESPD</name>
<evidence type="ECO:0000313" key="2">
    <source>
        <dbReference type="EMBL" id="ADW17268.1"/>
    </source>
</evidence>
<dbReference type="Proteomes" id="UP000006365">
    <property type="component" value="Chromosome"/>
</dbReference>
<keyword evidence="2" id="KW-0808">Transferase</keyword>
<gene>
    <name evidence="2" type="ordered locus">Despr_1096</name>
</gene>
<dbReference type="InterPro" id="IPR001173">
    <property type="entry name" value="Glyco_trans_2-like"/>
</dbReference>
<dbReference type="PANTHER" id="PTHR43685">
    <property type="entry name" value="GLYCOSYLTRANSFERASE"/>
    <property type="match status" value="1"/>
</dbReference>
<dbReference type="Gene3D" id="3.90.550.10">
    <property type="entry name" value="Spore Coat Polysaccharide Biosynthesis Protein SpsA, Chain A"/>
    <property type="match status" value="1"/>
</dbReference>
<dbReference type="InterPro" id="IPR029044">
    <property type="entry name" value="Nucleotide-diphossugar_trans"/>
</dbReference>
<proteinExistence type="predicted"/>
<dbReference type="Pfam" id="PF00535">
    <property type="entry name" value="Glycos_transf_2"/>
    <property type="match status" value="1"/>
</dbReference>
<dbReference type="CDD" id="cd00761">
    <property type="entry name" value="Glyco_tranf_GTA_type"/>
    <property type="match status" value="1"/>
</dbReference>
<dbReference type="SUPFAM" id="SSF53448">
    <property type="entry name" value="Nucleotide-diphospho-sugar transferases"/>
    <property type="match status" value="1"/>
</dbReference>
<reference evidence="2 3" key="1">
    <citation type="journal article" date="2011" name="Stand. Genomic Sci.">
        <title>Complete genome sequence of Desulfobulbus propionicus type strain (1pr3).</title>
        <authorList>
            <person name="Pagani I."/>
            <person name="Lapidus A."/>
            <person name="Nolan M."/>
            <person name="Lucas S."/>
            <person name="Hammon N."/>
            <person name="Deshpande S."/>
            <person name="Cheng J.F."/>
            <person name="Chertkov O."/>
            <person name="Davenport K."/>
            <person name="Tapia R."/>
            <person name="Han C."/>
            <person name="Goodwin L."/>
            <person name="Pitluck S."/>
            <person name="Liolios K."/>
            <person name="Mavromatis K."/>
            <person name="Ivanova N."/>
            <person name="Mikhailova N."/>
            <person name="Pati A."/>
            <person name="Chen A."/>
            <person name="Palaniappan K."/>
            <person name="Land M."/>
            <person name="Hauser L."/>
            <person name="Chang Y.J."/>
            <person name="Jeffries C.D."/>
            <person name="Detter J.C."/>
            <person name="Brambilla E."/>
            <person name="Kannan K.P."/>
            <person name="Djao O.D."/>
            <person name="Rohde M."/>
            <person name="Pukall R."/>
            <person name="Spring S."/>
            <person name="Goker M."/>
            <person name="Sikorski J."/>
            <person name="Woyke T."/>
            <person name="Bristow J."/>
            <person name="Eisen J.A."/>
            <person name="Markowitz V."/>
            <person name="Hugenholtz P."/>
            <person name="Kyrpides N.C."/>
            <person name="Klenk H.P."/>
        </authorList>
    </citation>
    <scope>NUCLEOTIDE SEQUENCE [LARGE SCALE GENOMIC DNA]</scope>
    <source>
        <strain evidence="3">ATCC 33891 / DSM 2032 / 1pr3</strain>
    </source>
</reference>
<sequence length="297" mass="33043">MDRFATRRTAVDNLLISVIIPTYNRAWCLERAIGSVLAQQRACTELIVVDDGSTDDTAALVARLASDAPIPIRLLVQDNRGAAAARNLGISQARGALLAFLDADDWWLPRKLALQAAAMEAAPETLVSHTREIWFRHGQRVNQKKKHDPPHGDIFAASLGMCVVGMSTVMVRRQLFDRYGLFDATLPCCEDYDLWLRVGCREAFFLVPESLTGKDGGRPDQLSVIHRMGMDRYRIRSLDTLIASGVLTPAQHRAAVAELARKCTIYGQGCIKHGRPEEGRRYLELADRYHSAKGHHS</sequence>
<organism evidence="2 3">
    <name type="scientific">Desulfobulbus propionicus (strain ATCC 33891 / DSM 2032 / VKM B-1956 / 1pr3)</name>
    <dbReference type="NCBI Taxonomy" id="577650"/>
    <lineage>
        <taxon>Bacteria</taxon>
        <taxon>Pseudomonadati</taxon>
        <taxon>Thermodesulfobacteriota</taxon>
        <taxon>Desulfobulbia</taxon>
        <taxon>Desulfobulbales</taxon>
        <taxon>Desulfobulbaceae</taxon>
        <taxon>Desulfobulbus</taxon>
    </lineage>
</organism>
<dbReference type="PANTHER" id="PTHR43685:SF2">
    <property type="entry name" value="GLYCOSYLTRANSFERASE 2-LIKE DOMAIN-CONTAINING PROTEIN"/>
    <property type="match status" value="1"/>
</dbReference>
<dbReference type="AlphaFoldDB" id="A0A7U3YKW3"/>
<dbReference type="EMBL" id="CP002364">
    <property type="protein sequence ID" value="ADW17268.1"/>
    <property type="molecule type" value="Genomic_DNA"/>
</dbReference>